<dbReference type="GO" id="GO:0034599">
    <property type="term" value="P:cellular response to oxidative stress"/>
    <property type="evidence" value="ECO:0007669"/>
    <property type="project" value="TreeGrafter"/>
</dbReference>
<sequence>MQGRENMRHSTDNDPMKKEHDQMAKVEVYATEWCPYCKRARKLLEEKGAKYELIDVMMEPRRKKEMMDRANGKHTVPQIFINDEHIGGCDELMALNAKGGLDSKLSA</sequence>
<dbReference type="InterPro" id="IPR002109">
    <property type="entry name" value="Glutaredoxin"/>
</dbReference>
<dbReference type="PRINTS" id="PR00160">
    <property type="entry name" value="GLUTAREDOXIN"/>
</dbReference>
<evidence type="ECO:0000259" key="9">
    <source>
        <dbReference type="Pfam" id="PF00462"/>
    </source>
</evidence>
<dbReference type="InterPro" id="IPR011900">
    <property type="entry name" value="GRX_bact"/>
</dbReference>
<keyword evidence="5" id="KW-1015">Disulfide bond</keyword>
<evidence type="ECO:0000256" key="2">
    <source>
        <dbReference type="ARBA" id="ARBA00007787"/>
    </source>
</evidence>
<protein>
    <recommendedName>
        <fullName evidence="7">Glutaredoxin</fullName>
    </recommendedName>
</protein>
<evidence type="ECO:0000256" key="3">
    <source>
        <dbReference type="ARBA" id="ARBA00022448"/>
    </source>
</evidence>
<dbReference type="KEGG" id="txi:TH3_14870"/>
<dbReference type="InterPro" id="IPR011767">
    <property type="entry name" value="GLR_AS"/>
</dbReference>
<evidence type="ECO:0000313" key="10">
    <source>
        <dbReference type="EMBL" id="AJD53080.1"/>
    </source>
</evidence>
<evidence type="ECO:0000256" key="1">
    <source>
        <dbReference type="ARBA" id="ARBA00002549"/>
    </source>
</evidence>
<dbReference type="CDD" id="cd03418">
    <property type="entry name" value="GRX_GRXb_1_3_like"/>
    <property type="match status" value="1"/>
</dbReference>
<dbReference type="SUPFAM" id="SSF52833">
    <property type="entry name" value="Thioredoxin-like"/>
    <property type="match status" value="1"/>
</dbReference>
<dbReference type="Gene3D" id="3.40.30.10">
    <property type="entry name" value="Glutaredoxin"/>
    <property type="match status" value="1"/>
</dbReference>
<dbReference type="GO" id="GO:0005737">
    <property type="term" value="C:cytoplasm"/>
    <property type="evidence" value="ECO:0007669"/>
    <property type="project" value="TreeGrafter"/>
</dbReference>
<dbReference type="NCBIfam" id="TIGR02181">
    <property type="entry name" value="GRX_bact"/>
    <property type="match status" value="1"/>
</dbReference>
<dbReference type="PROSITE" id="PS51354">
    <property type="entry name" value="GLUTAREDOXIN_2"/>
    <property type="match status" value="1"/>
</dbReference>
<dbReference type="Pfam" id="PF00462">
    <property type="entry name" value="Glutaredoxin"/>
    <property type="match status" value="1"/>
</dbReference>
<dbReference type="InterPro" id="IPR014025">
    <property type="entry name" value="Glutaredoxin_subgr"/>
</dbReference>
<organism evidence="10 11">
    <name type="scientific">Thalassospira xiamenensis M-5 = DSM 17429</name>
    <dbReference type="NCBI Taxonomy" id="1123366"/>
    <lineage>
        <taxon>Bacteria</taxon>
        <taxon>Pseudomonadati</taxon>
        <taxon>Pseudomonadota</taxon>
        <taxon>Alphaproteobacteria</taxon>
        <taxon>Rhodospirillales</taxon>
        <taxon>Thalassospiraceae</taxon>
        <taxon>Thalassospira</taxon>
    </lineage>
</organism>
<feature type="region of interest" description="Disordered" evidence="8">
    <location>
        <begin position="1"/>
        <end position="22"/>
    </location>
</feature>
<evidence type="ECO:0000256" key="4">
    <source>
        <dbReference type="ARBA" id="ARBA00022982"/>
    </source>
</evidence>
<dbReference type="PANTHER" id="PTHR45694">
    <property type="entry name" value="GLUTAREDOXIN 2"/>
    <property type="match status" value="1"/>
</dbReference>
<keyword evidence="6 7" id="KW-0676">Redox-active center</keyword>
<evidence type="ECO:0000313" key="11">
    <source>
        <dbReference type="Proteomes" id="UP000007127"/>
    </source>
</evidence>
<dbReference type="EMBL" id="CP004388">
    <property type="protein sequence ID" value="AJD53080.1"/>
    <property type="molecule type" value="Genomic_DNA"/>
</dbReference>
<feature type="domain" description="Glutaredoxin" evidence="9">
    <location>
        <begin position="26"/>
        <end position="86"/>
    </location>
</feature>
<dbReference type="GO" id="GO:0015038">
    <property type="term" value="F:glutathione disulfide oxidoreductase activity"/>
    <property type="evidence" value="ECO:0007669"/>
    <property type="project" value="UniProtKB-UniRule"/>
</dbReference>
<dbReference type="AlphaFoldDB" id="A0AB72UFJ4"/>
<reference evidence="10 11" key="1">
    <citation type="journal article" date="2012" name="J. Bacteriol.">
        <title>Genome sequence of Thalassospira xiamenensis type strain M-5.</title>
        <authorList>
            <person name="Lai Q."/>
            <person name="Shao Z."/>
        </authorList>
    </citation>
    <scope>NUCLEOTIDE SEQUENCE [LARGE SCALE GENOMIC DNA]</scope>
    <source>
        <strain evidence="10 11">M-5</strain>
    </source>
</reference>
<evidence type="ECO:0000256" key="8">
    <source>
        <dbReference type="SAM" id="MobiDB-lite"/>
    </source>
</evidence>
<evidence type="ECO:0000256" key="7">
    <source>
        <dbReference type="RuleBase" id="RU364065"/>
    </source>
</evidence>
<dbReference type="Proteomes" id="UP000007127">
    <property type="component" value="Chromosome"/>
</dbReference>
<dbReference type="PANTHER" id="PTHR45694:SF18">
    <property type="entry name" value="GLUTAREDOXIN-1-RELATED"/>
    <property type="match status" value="1"/>
</dbReference>
<keyword evidence="3 7" id="KW-0813">Transport</keyword>
<name>A0AB72UFJ4_9PROT</name>
<comment type="function">
    <text evidence="1 7">Has a glutathione-disulfide oxidoreductase activity in the presence of NADPH and glutathione reductase. Reduces low molecular weight disulfides and proteins.</text>
</comment>
<keyword evidence="7" id="KW-0963">Cytoplasm</keyword>
<dbReference type="InterPro" id="IPR036249">
    <property type="entry name" value="Thioredoxin-like_sf"/>
</dbReference>
<evidence type="ECO:0000256" key="6">
    <source>
        <dbReference type="ARBA" id="ARBA00023284"/>
    </source>
</evidence>
<dbReference type="GO" id="GO:0045454">
    <property type="term" value="P:cell redox homeostasis"/>
    <property type="evidence" value="ECO:0007669"/>
    <property type="project" value="InterPro"/>
</dbReference>
<gene>
    <name evidence="10" type="ORF">TH3_14870</name>
</gene>
<evidence type="ECO:0000256" key="5">
    <source>
        <dbReference type="ARBA" id="ARBA00023157"/>
    </source>
</evidence>
<accession>A0AB72UFJ4</accession>
<keyword evidence="4 7" id="KW-0249">Electron transport</keyword>
<comment type="similarity">
    <text evidence="2 7">Belongs to the glutaredoxin family.</text>
</comment>
<dbReference type="PROSITE" id="PS00195">
    <property type="entry name" value="GLUTAREDOXIN_1"/>
    <property type="match status" value="1"/>
</dbReference>
<proteinExistence type="inferred from homology"/>